<dbReference type="Pfam" id="PF14076">
    <property type="entry name" value="DUF4258"/>
    <property type="match status" value="1"/>
</dbReference>
<evidence type="ECO:0000313" key="1">
    <source>
        <dbReference type="EMBL" id="VFJ99267.1"/>
    </source>
</evidence>
<reference evidence="1" key="1">
    <citation type="submission" date="2019-02" db="EMBL/GenBank/DDBJ databases">
        <authorList>
            <person name="Gruber-Vodicka R. H."/>
            <person name="Seah K. B. B."/>
        </authorList>
    </citation>
    <scope>NUCLEOTIDE SEQUENCE</scope>
    <source>
        <strain evidence="1">BECK_M7</strain>
    </source>
</reference>
<dbReference type="AlphaFoldDB" id="A0A450V389"/>
<name>A0A450V389_9GAMM</name>
<proteinExistence type="predicted"/>
<evidence type="ECO:0008006" key="2">
    <source>
        <dbReference type="Google" id="ProtNLM"/>
    </source>
</evidence>
<gene>
    <name evidence="1" type="ORF">BECKLFY1418B_GA0070995_11403</name>
</gene>
<organism evidence="1">
    <name type="scientific">Candidatus Kentrum sp. LFY</name>
    <dbReference type="NCBI Taxonomy" id="2126342"/>
    <lineage>
        <taxon>Bacteria</taxon>
        <taxon>Pseudomonadati</taxon>
        <taxon>Pseudomonadota</taxon>
        <taxon>Gammaproteobacteria</taxon>
        <taxon>Candidatus Kentrum</taxon>
    </lineage>
</organism>
<dbReference type="EMBL" id="CAADFF010000140">
    <property type="protein sequence ID" value="VFJ99267.1"/>
    <property type="molecule type" value="Genomic_DNA"/>
</dbReference>
<dbReference type="InterPro" id="IPR025354">
    <property type="entry name" value="DUF4258"/>
</dbReference>
<sequence length="106" mass="12015">MDGNAMLSIEWIQNRIKRKEYYFSGHAEQERRNDNLSISEIKHALLGGVILEYYEDTGRGESCLVAGFTDAGKPIHIVCGERKAKLIIVTVYIPLPPKFITAYERG</sequence>
<protein>
    <recommendedName>
        <fullName evidence="2">DUF4258 domain-containing protein</fullName>
    </recommendedName>
</protein>
<accession>A0A450V389</accession>